<evidence type="ECO:0000259" key="1">
    <source>
        <dbReference type="PROSITE" id="PS50042"/>
    </source>
</evidence>
<dbReference type="InParanoid" id="F0YKN8"/>
<dbReference type="GO" id="GO:0005829">
    <property type="term" value="C:cytosol"/>
    <property type="evidence" value="ECO:0007669"/>
    <property type="project" value="TreeGrafter"/>
</dbReference>
<dbReference type="InterPro" id="IPR014710">
    <property type="entry name" value="RmlC-like_jellyroll"/>
</dbReference>
<dbReference type="PANTHER" id="PTHR24567">
    <property type="entry name" value="CRP FAMILY TRANSCRIPTIONAL REGULATORY PROTEIN"/>
    <property type="match status" value="1"/>
</dbReference>
<dbReference type="InterPro" id="IPR000595">
    <property type="entry name" value="cNMP-bd_dom"/>
</dbReference>
<feature type="domain" description="Cyclic nucleotide-binding" evidence="1">
    <location>
        <begin position="27"/>
        <end position="115"/>
    </location>
</feature>
<dbReference type="Proteomes" id="UP000002729">
    <property type="component" value="Unassembled WGS sequence"/>
</dbReference>
<dbReference type="GO" id="GO:0003700">
    <property type="term" value="F:DNA-binding transcription factor activity"/>
    <property type="evidence" value="ECO:0007669"/>
    <property type="project" value="TreeGrafter"/>
</dbReference>
<dbReference type="CDD" id="cd00038">
    <property type="entry name" value="CAP_ED"/>
    <property type="match status" value="1"/>
</dbReference>
<name>F0YKN8_AURAN</name>
<gene>
    <name evidence="2" type="ORF">AURANDRAFT_67292</name>
</gene>
<dbReference type="Pfam" id="PF00027">
    <property type="entry name" value="cNMP_binding"/>
    <property type="match status" value="1"/>
</dbReference>
<dbReference type="SMART" id="SM00100">
    <property type="entry name" value="cNMP"/>
    <property type="match status" value="1"/>
</dbReference>
<dbReference type="InterPro" id="IPR050397">
    <property type="entry name" value="Env_Response_Regulators"/>
</dbReference>
<dbReference type="InterPro" id="IPR018490">
    <property type="entry name" value="cNMP-bd_dom_sf"/>
</dbReference>
<dbReference type="PANTHER" id="PTHR24567:SF26">
    <property type="entry name" value="REGULATORY PROTEIN YEIL"/>
    <property type="match status" value="1"/>
</dbReference>
<dbReference type="AlphaFoldDB" id="F0YKN8"/>
<reference evidence="2 3" key="1">
    <citation type="journal article" date="2011" name="Proc. Natl. Acad. Sci. U.S.A.">
        <title>Niche of harmful alga Aureococcus anophagefferens revealed through ecogenomics.</title>
        <authorList>
            <person name="Gobler C.J."/>
            <person name="Berry D.L."/>
            <person name="Dyhrman S.T."/>
            <person name="Wilhelm S.W."/>
            <person name="Salamov A."/>
            <person name="Lobanov A.V."/>
            <person name="Zhang Y."/>
            <person name="Collier J.L."/>
            <person name="Wurch L.L."/>
            <person name="Kustka A.B."/>
            <person name="Dill B.D."/>
            <person name="Shah M."/>
            <person name="VerBerkmoes N.C."/>
            <person name="Kuo A."/>
            <person name="Terry A."/>
            <person name="Pangilinan J."/>
            <person name="Lindquist E.A."/>
            <person name="Lucas S."/>
            <person name="Paulsen I.T."/>
            <person name="Hattenrath-Lehmann T.K."/>
            <person name="Talmage S.C."/>
            <person name="Walker E.A."/>
            <person name="Koch F."/>
            <person name="Burson A.M."/>
            <person name="Marcoval M.A."/>
            <person name="Tang Y.Z."/>
            <person name="Lecleir G.R."/>
            <person name="Coyne K.J."/>
            <person name="Berg G.M."/>
            <person name="Bertrand E.M."/>
            <person name="Saito M.A."/>
            <person name="Gladyshev V.N."/>
            <person name="Grigoriev I.V."/>
        </authorList>
    </citation>
    <scope>NUCLEOTIDE SEQUENCE [LARGE SCALE GENOMIC DNA]</scope>
    <source>
        <strain evidence="3">CCMP 1984</strain>
    </source>
</reference>
<evidence type="ECO:0000313" key="3">
    <source>
        <dbReference type="Proteomes" id="UP000002729"/>
    </source>
</evidence>
<dbReference type="PROSITE" id="PS50042">
    <property type="entry name" value="CNMP_BINDING_3"/>
    <property type="match status" value="3"/>
</dbReference>
<protein>
    <recommendedName>
        <fullName evidence="1">Cyclic nucleotide-binding domain-containing protein</fullName>
    </recommendedName>
</protein>
<organism evidence="3">
    <name type="scientific">Aureococcus anophagefferens</name>
    <name type="common">Harmful bloom alga</name>
    <dbReference type="NCBI Taxonomy" id="44056"/>
    <lineage>
        <taxon>Eukaryota</taxon>
        <taxon>Sar</taxon>
        <taxon>Stramenopiles</taxon>
        <taxon>Ochrophyta</taxon>
        <taxon>Pelagophyceae</taxon>
        <taxon>Pelagomonadales</taxon>
        <taxon>Pelagomonadaceae</taxon>
        <taxon>Aureococcus</taxon>
    </lineage>
</organism>
<proteinExistence type="predicted"/>
<dbReference type="KEGG" id="aaf:AURANDRAFT_67292"/>
<dbReference type="Gene3D" id="2.60.120.10">
    <property type="entry name" value="Jelly Rolls"/>
    <property type="match status" value="2"/>
</dbReference>
<keyword evidence="3" id="KW-1185">Reference proteome</keyword>
<sequence>MGGGQGKAAEGGGGALEACDHTPIFACYDGLPEEEAIKAKEQVAASFVRVVVPDGKSIFESKVGRRDMLIVEKGELRMVSCHGEKNKKDRPLINMVAQGEMIGMMELVRDVESERDESTGEFPTDVCAVGKAALLVLSQEVYLKNLLTNTGDKAAKLFCDNFEALTCASVVDWLRKVKVLSGLDDECMNKFANIAHFKSRFADKLVVAQDAKLTKLHVVLLGALRVHCHDSRGNEITVGHLQSGDFFGESSLVDSVRDDGERMPLHLLRRGQDARGHRDDATVTKQIDEYIKQRITAQLLAMSLTLFDTMRPAAIALFTSVFEIHTYGPGDVIVKEGQSGDFFYVPGTYMKISRPVVDPPASPGLELAKTVYANINSKWCEVNVMGHRNGMISVSWTGGQSQQLCFTELPRSEVRTLEEHNSLKGRFLIAQFPMLARFFGGAGEAEQQQYIRMLASGVKSVAGDAYDTTVKACAVERNISDIGMTEGMMIEMFASGPQTPQEAFLGHVTSKLAEAIRTSQQSGDSLVKITDASTKVANLGPQMGHGPLFPSMRADTQQHAEAASGLAGRGCQPDNAMRLFSVEITVERGLVIGLDRKRIVRRVGQAG</sequence>
<accession>F0YKN8</accession>
<dbReference type="RefSeq" id="XP_009040977.1">
    <property type="nucleotide sequence ID" value="XM_009042729.1"/>
</dbReference>
<evidence type="ECO:0000313" key="2">
    <source>
        <dbReference type="EMBL" id="EGB04267.1"/>
    </source>
</evidence>
<dbReference type="EMBL" id="GL833153">
    <property type="protein sequence ID" value="EGB04267.1"/>
    <property type="molecule type" value="Genomic_DNA"/>
</dbReference>
<feature type="domain" description="Cyclic nucleotide-binding" evidence="1">
    <location>
        <begin position="306"/>
        <end position="345"/>
    </location>
</feature>
<feature type="domain" description="Cyclic nucleotide-binding" evidence="1">
    <location>
        <begin position="179"/>
        <end position="262"/>
    </location>
</feature>
<dbReference type="SUPFAM" id="SSF51206">
    <property type="entry name" value="cAMP-binding domain-like"/>
    <property type="match status" value="3"/>
</dbReference>
<dbReference type="GeneID" id="20226166"/>